<dbReference type="InterPro" id="IPR012677">
    <property type="entry name" value="Nucleotide-bd_a/b_plait_sf"/>
</dbReference>
<dbReference type="PANTHER" id="PTHR48035">
    <property type="entry name" value="HETEROGENEOUS NUCLEAR RIBONUCLEOPROTEIN 1"/>
    <property type="match status" value="1"/>
</dbReference>
<keyword evidence="1" id="KW-0694">RNA-binding</keyword>
<dbReference type="AlphaFoldDB" id="A0A5J9T0D1"/>
<feature type="domain" description="RRM" evidence="2">
    <location>
        <begin position="7"/>
        <end position="90"/>
    </location>
</feature>
<dbReference type="EMBL" id="RWGY01000051">
    <property type="protein sequence ID" value="TVU04722.1"/>
    <property type="molecule type" value="Genomic_DNA"/>
</dbReference>
<dbReference type="PROSITE" id="PS50102">
    <property type="entry name" value="RRM"/>
    <property type="match status" value="1"/>
</dbReference>
<evidence type="ECO:0000313" key="4">
    <source>
        <dbReference type="Proteomes" id="UP000324897"/>
    </source>
</evidence>
<evidence type="ECO:0000313" key="3">
    <source>
        <dbReference type="EMBL" id="TVU04722.1"/>
    </source>
</evidence>
<evidence type="ECO:0000256" key="1">
    <source>
        <dbReference type="PROSITE-ProRule" id="PRU00176"/>
    </source>
</evidence>
<keyword evidence="4" id="KW-1185">Reference proteome</keyword>
<dbReference type="Gramene" id="TVU04722">
    <property type="protein sequence ID" value="TVU04722"/>
    <property type="gene ID" value="EJB05_47853"/>
</dbReference>
<dbReference type="PANTHER" id="PTHR48035:SF2">
    <property type="entry name" value="RNA-BINDING REGION RNP-1 DOMAIN-CONTAINING PROTEIN"/>
    <property type="match status" value="1"/>
</dbReference>
<evidence type="ECO:0000259" key="2">
    <source>
        <dbReference type="PROSITE" id="PS50102"/>
    </source>
</evidence>
<organism evidence="3 4">
    <name type="scientific">Eragrostis curvula</name>
    <name type="common">weeping love grass</name>
    <dbReference type="NCBI Taxonomy" id="38414"/>
    <lineage>
        <taxon>Eukaryota</taxon>
        <taxon>Viridiplantae</taxon>
        <taxon>Streptophyta</taxon>
        <taxon>Embryophyta</taxon>
        <taxon>Tracheophyta</taxon>
        <taxon>Spermatophyta</taxon>
        <taxon>Magnoliopsida</taxon>
        <taxon>Liliopsida</taxon>
        <taxon>Poales</taxon>
        <taxon>Poaceae</taxon>
        <taxon>PACMAD clade</taxon>
        <taxon>Chloridoideae</taxon>
        <taxon>Eragrostideae</taxon>
        <taxon>Eragrostidinae</taxon>
        <taxon>Eragrostis</taxon>
    </lineage>
</organism>
<accession>A0A5J9T0D1</accession>
<gene>
    <name evidence="3" type="ORF">EJB05_47853</name>
</gene>
<dbReference type="SUPFAM" id="SSF54928">
    <property type="entry name" value="RNA-binding domain, RBD"/>
    <property type="match status" value="1"/>
</dbReference>
<dbReference type="GO" id="GO:0003723">
    <property type="term" value="F:RNA binding"/>
    <property type="evidence" value="ECO:0007669"/>
    <property type="project" value="UniProtKB-UniRule"/>
</dbReference>
<dbReference type="OrthoDB" id="696777at2759"/>
<dbReference type="InterPro" id="IPR000504">
    <property type="entry name" value="RRM_dom"/>
</dbReference>
<dbReference type="Pfam" id="PF00076">
    <property type="entry name" value="RRM_1"/>
    <property type="match status" value="1"/>
</dbReference>
<dbReference type="InterPro" id="IPR053260">
    <property type="entry name" value="hnRNP"/>
</dbReference>
<dbReference type="SMART" id="SM00360">
    <property type="entry name" value="RRM"/>
    <property type="match status" value="1"/>
</dbReference>
<name>A0A5J9T0D1_9POAL</name>
<sequence>MRLPENARLFVGGLSPSTGAEDLRSHFRRYGEVTSICLPKDRITGRPRCFAFVQFSRPRDAACALAYPHHVINGRQVYIGKAEPIQFKRTFVPLCDRILRSGNKCYRVGDKIKITIGPFPDSYEEDEYVNEVKKYGVMVNNTLIYYCIIGYISVDGKEFLVRWPPVQGDDKSDKFWCHGSIKPAYDFRLQALAEMSRGNIASNEGESSADSPEEARPQNWCWIMHRRR</sequence>
<dbReference type="Proteomes" id="UP000324897">
    <property type="component" value="Unassembled WGS sequence"/>
</dbReference>
<protein>
    <recommendedName>
        <fullName evidence="2">RRM domain-containing protein</fullName>
    </recommendedName>
</protein>
<reference evidence="3 4" key="1">
    <citation type="journal article" date="2019" name="Sci. Rep.">
        <title>A high-quality genome of Eragrostis curvula grass provides insights into Poaceae evolution and supports new strategies to enhance forage quality.</title>
        <authorList>
            <person name="Carballo J."/>
            <person name="Santos B.A.C.M."/>
            <person name="Zappacosta D."/>
            <person name="Garbus I."/>
            <person name="Selva J.P."/>
            <person name="Gallo C.A."/>
            <person name="Diaz A."/>
            <person name="Albertini E."/>
            <person name="Caccamo M."/>
            <person name="Echenique V."/>
        </authorList>
    </citation>
    <scope>NUCLEOTIDE SEQUENCE [LARGE SCALE GENOMIC DNA]</scope>
    <source>
        <strain evidence="4">cv. Victoria</strain>
        <tissue evidence="3">Leaf</tissue>
    </source>
</reference>
<comment type="caution">
    <text evidence="3">The sequence shown here is derived from an EMBL/GenBank/DDBJ whole genome shotgun (WGS) entry which is preliminary data.</text>
</comment>
<dbReference type="Gene3D" id="3.30.70.330">
    <property type="match status" value="1"/>
</dbReference>
<proteinExistence type="predicted"/>
<dbReference type="InterPro" id="IPR035979">
    <property type="entry name" value="RBD_domain_sf"/>
</dbReference>